<sequence>MRGVRILAVIGMLAALVFGPASMASAATGERIISWVSTYDVKADGTARVTEQLTWQFAPGQDAHGIKRWIITRQGYDPQPDKYRTYDLDDISVTSPTGAPADVQRTESGANTVLRIGDPNTTVSGTQKYTISYTLHGVVNKQSNGTTEFYWNVTGAQVAVPIDSVRVTVTGPAASTNAACYYGAAKSTDRCQASAGGDATFSASNLPAYQEVSVVSAMPTSAFTNTDPILRDGSADQDDSSGLTPDQKAALAKVGLAGGIALPVLAASGMGALVWKRGRDERYAGLTPGLTPTDGEGEVVRGGKQPIAVQFNPPAGVRAGLMGTLIDESADTVDVSATVVDLAARGYLRMREIEKRGMFSAGDWELTATQSQETEPLLQYEQVVLRGLFSQGSPIQLSQLKNHFAGTLSNAKSEMYAETVHRGWFRQNPASVRARWQMLGALLIGAAIASFVFVANLALAAIGLPIGLVIAGLIVMFMGRRMASRTALGSAMTAQSLGFKQYLETAEAGQIKFEEASQIFSKYLPYAVVFGIAERWARVFGQVAEAAAAQGRPIVMPMWYIPINPGFNGFESIGSGVDAFGTVSAGTFVSTPARPEEAVSAAADSPVAVWAAEAPVVGR</sequence>
<accession>A0ABW2AVR6</accession>
<dbReference type="Pfam" id="PF20990">
    <property type="entry name" value="DUF2207_C"/>
    <property type="match status" value="1"/>
</dbReference>
<gene>
    <name evidence="6" type="ORF">ACFQBT_13145</name>
</gene>
<dbReference type="Pfam" id="PF09972">
    <property type="entry name" value="DUF2207"/>
    <property type="match status" value="1"/>
</dbReference>
<evidence type="ECO:0000259" key="5">
    <source>
        <dbReference type="Pfam" id="PF20990"/>
    </source>
</evidence>
<keyword evidence="2" id="KW-0812">Transmembrane</keyword>
<evidence type="ECO:0000256" key="3">
    <source>
        <dbReference type="SAM" id="SignalP"/>
    </source>
</evidence>
<evidence type="ECO:0000256" key="1">
    <source>
        <dbReference type="SAM" id="MobiDB-lite"/>
    </source>
</evidence>
<feature type="region of interest" description="Disordered" evidence="1">
    <location>
        <begin position="225"/>
        <end position="245"/>
    </location>
</feature>
<feature type="chain" id="PRO_5047382876" evidence="3">
    <location>
        <begin position="27"/>
        <end position="619"/>
    </location>
</feature>
<reference evidence="7" key="1">
    <citation type="journal article" date="2019" name="Int. J. Syst. Evol. Microbiol.">
        <title>The Global Catalogue of Microorganisms (GCM) 10K type strain sequencing project: providing services to taxonomists for standard genome sequencing and annotation.</title>
        <authorList>
            <consortium name="The Broad Institute Genomics Platform"/>
            <consortium name="The Broad Institute Genome Sequencing Center for Infectious Disease"/>
            <person name="Wu L."/>
            <person name="Ma J."/>
        </authorList>
    </citation>
    <scope>NUCLEOTIDE SEQUENCE [LARGE SCALE GENOMIC DNA]</scope>
    <source>
        <strain evidence="7">NBRC 106593</strain>
    </source>
</reference>
<evidence type="ECO:0000259" key="4">
    <source>
        <dbReference type="Pfam" id="PF09972"/>
    </source>
</evidence>
<evidence type="ECO:0000313" key="6">
    <source>
        <dbReference type="EMBL" id="MFC6714708.1"/>
    </source>
</evidence>
<feature type="domain" description="Predicted membrane protein YciQ-like C-terminal" evidence="5">
    <location>
        <begin position="311"/>
        <end position="540"/>
    </location>
</feature>
<keyword evidence="2" id="KW-1133">Transmembrane helix</keyword>
<dbReference type="InterPro" id="IPR048389">
    <property type="entry name" value="YciQ-like_C"/>
</dbReference>
<feature type="signal peptide" evidence="3">
    <location>
        <begin position="1"/>
        <end position="26"/>
    </location>
</feature>
<feature type="transmembrane region" description="Helical" evidence="2">
    <location>
        <begin position="460"/>
        <end position="479"/>
    </location>
</feature>
<feature type="domain" description="DUF2207" evidence="4">
    <location>
        <begin position="37"/>
        <end position="217"/>
    </location>
</feature>
<keyword evidence="7" id="KW-1185">Reference proteome</keyword>
<protein>
    <submittedName>
        <fullName evidence="6">DUF2207 domain-containing protein</fullName>
    </submittedName>
</protein>
<dbReference type="Proteomes" id="UP001596356">
    <property type="component" value="Unassembled WGS sequence"/>
</dbReference>
<feature type="transmembrane region" description="Helical" evidence="2">
    <location>
        <begin position="436"/>
        <end position="454"/>
    </location>
</feature>
<proteinExistence type="predicted"/>
<comment type="caution">
    <text evidence="6">The sequence shown here is derived from an EMBL/GenBank/DDBJ whole genome shotgun (WGS) entry which is preliminary data.</text>
</comment>
<evidence type="ECO:0000256" key="2">
    <source>
        <dbReference type="SAM" id="Phobius"/>
    </source>
</evidence>
<name>A0ABW2AVR6_9MICO</name>
<keyword evidence="3" id="KW-0732">Signal</keyword>
<organism evidence="6 7">
    <name type="scientific">Branchiibius cervicis</name>
    <dbReference type="NCBI Taxonomy" id="908252"/>
    <lineage>
        <taxon>Bacteria</taxon>
        <taxon>Bacillati</taxon>
        <taxon>Actinomycetota</taxon>
        <taxon>Actinomycetes</taxon>
        <taxon>Micrococcales</taxon>
        <taxon>Dermacoccaceae</taxon>
        <taxon>Branchiibius</taxon>
    </lineage>
</organism>
<evidence type="ECO:0000313" key="7">
    <source>
        <dbReference type="Proteomes" id="UP001596356"/>
    </source>
</evidence>
<keyword evidence="2" id="KW-0472">Membrane</keyword>
<dbReference type="EMBL" id="JBHSWJ010000002">
    <property type="protein sequence ID" value="MFC6714708.1"/>
    <property type="molecule type" value="Genomic_DNA"/>
</dbReference>
<dbReference type="InterPro" id="IPR018702">
    <property type="entry name" value="DUF2207"/>
</dbReference>
<dbReference type="RefSeq" id="WP_377823306.1">
    <property type="nucleotide sequence ID" value="NZ_JBHSWJ010000002.1"/>
</dbReference>